<reference evidence="6 7" key="1">
    <citation type="submission" date="2017-10" db="EMBL/GenBank/DDBJ databases">
        <title>Comparative genomics in systemic dimorphic fungi from Ajellomycetaceae.</title>
        <authorList>
            <person name="Munoz J.F."/>
            <person name="Mcewen J.G."/>
            <person name="Clay O.K."/>
            <person name="Cuomo C.A."/>
        </authorList>
    </citation>
    <scope>NUCLEOTIDE SEQUENCE [LARGE SCALE GENOMIC DNA]</scope>
    <source>
        <strain evidence="6 7">UAMH5409</strain>
    </source>
</reference>
<feature type="transmembrane region" description="Helical" evidence="4">
    <location>
        <begin position="124"/>
        <end position="142"/>
    </location>
</feature>
<feature type="transmembrane region" description="Helical" evidence="4">
    <location>
        <begin position="409"/>
        <end position="434"/>
    </location>
</feature>
<feature type="transmembrane region" description="Helical" evidence="4">
    <location>
        <begin position="382"/>
        <end position="403"/>
    </location>
</feature>
<proteinExistence type="inferred from homology"/>
<dbReference type="PROSITE" id="PS50850">
    <property type="entry name" value="MFS"/>
    <property type="match status" value="1"/>
</dbReference>
<dbReference type="Pfam" id="PF07690">
    <property type="entry name" value="MFS_1"/>
    <property type="match status" value="1"/>
</dbReference>
<name>A0A2B7YBI0_9EURO</name>
<dbReference type="InterPro" id="IPR036259">
    <property type="entry name" value="MFS_trans_sf"/>
</dbReference>
<dbReference type="Gene3D" id="1.20.1250.20">
    <property type="entry name" value="MFS general substrate transporter like domains"/>
    <property type="match status" value="2"/>
</dbReference>
<feature type="transmembrane region" description="Helical" evidence="4">
    <location>
        <begin position="212"/>
        <end position="232"/>
    </location>
</feature>
<dbReference type="OrthoDB" id="6509908at2759"/>
<comment type="caution">
    <text evidence="6">The sequence shown here is derived from an EMBL/GenBank/DDBJ whole genome shotgun (WGS) entry which is preliminary data.</text>
</comment>
<feature type="transmembrane region" description="Helical" evidence="4">
    <location>
        <begin position="148"/>
        <end position="171"/>
    </location>
</feature>
<dbReference type="PANTHER" id="PTHR11360:SF280">
    <property type="entry name" value="MONOCARBOXYLATE TRANSPORTER, PUTATIVE (AFU_ORTHOLOGUE AFUA_1G05170)-RELATED"/>
    <property type="match status" value="1"/>
</dbReference>
<feature type="region of interest" description="Disordered" evidence="3">
    <location>
        <begin position="1"/>
        <end position="33"/>
    </location>
</feature>
<comment type="similarity">
    <text evidence="2">Belongs to the major facilitator superfamily. Monocarboxylate porter (TC 2.A.1.13) family.</text>
</comment>
<evidence type="ECO:0000259" key="5">
    <source>
        <dbReference type="PROSITE" id="PS50850"/>
    </source>
</evidence>
<evidence type="ECO:0000313" key="6">
    <source>
        <dbReference type="EMBL" id="PGH18625.1"/>
    </source>
</evidence>
<dbReference type="GO" id="GO:0016020">
    <property type="term" value="C:membrane"/>
    <property type="evidence" value="ECO:0007669"/>
    <property type="project" value="UniProtKB-SubCell"/>
</dbReference>
<keyword evidence="7" id="KW-1185">Reference proteome</keyword>
<dbReference type="CDD" id="cd17352">
    <property type="entry name" value="MFS_MCT_SLC16"/>
    <property type="match status" value="1"/>
</dbReference>
<organism evidence="6 7">
    <name type="scientific">Helicocarpus griseus UAMH5409</name>
    <dbReference type="NCBI Taxonomy" id="1447875"/>
    <lineage>
        <taxon>Eukaryota</taxon>
        <taxon>Fungi</taxon>
        <taxon>Dikarya</taxon>
        <taxon>Ascomycota</taxon>
        <taxon>Pezizomycotina</taxon>
        <taxon>Eurotiomycetes</taxon>
        <taxon>Eurotiomycetidae</taxon>
        <taxon>Onygenales</taxon>
        <taxon>Ajellomycetaceae</taxon>
        <taxon>Helicocarpus</taxon>
    </lineage>
</organism>
<dbReference type="PANTHER" id="PTHR11360">
    <property type="entry name" value="MONOCARBOXYLATE TRANSPORTER"/>
    <property type="match status" value="1"/>
</dbReference>
<keyword evidence="4" id="KW-0812">Transmembrane</keyword>
<feature type="transmembrane region" description="Helical" evidence="4">
    <location>
        <begin position="321"/>
        <end position="339"/>
    </location>
</feature>
<feature type="transmembrane region" description="Helical" evidence="4">
    <location>
        <begin position="57"/>
        <end position="81"/>
    </location>
</feature>
<dbReference type="GO" id="GO:0022857">
    <property type="term" value="F:transmembrane transporter activity"/>
    <property type="evidence" value="ECO:0007669"/>
    <property type="project" value="InterPro"/>
</dbReference>
<evidence type="ECO:0000313" key="7">
    <source>
        <dbReference type="Proteomes" id="UP000223968"/>
    </source>
</evidence>
<dbReference type="InterPro" id="IPR011701">
    <property type="entry name" value="MFS"/>
</dbReference>
<accession>A0A2B7YBI0</accession>
<evidence type="ECO:0000256" key="3">
    <source>
        <dbReference type="SAM" id="MobiDB-lite"/>
    </source>
</evidence>
<protein>
    <recommendedName>
        <fullName evidence="5">Major facilitator superfamily (MFS) profile domain-containing protein</fullName>
    </recommendedName>
</protein>
<dbReference type="EMBL" id="PDNB01000003">
    <property type="protein sequence ID" value="PGH18625.1"/>
    <property type="molecule type" value="Genomic_DNA"/>
</dbReference>
<dbReference type="InterPro" id="IPR020846">
    <property type="entry name" value="MFS_dom"/>
</dbReference>
<feature type="transmembrane region" description="Helical" evidence="4">
    <location>
        <begin position="93"/>
        <end position="112"/>
    </location>
</feature>
<evidence type="ECO:0000256" key="4">
    <source>
        <dbReference type="SAM" id="Phobius"/>
    </source>
</evidence>
<evidence type="ECO:0000256" key="1">
    <source>
        <dbReference type="ARBA" id="ARBA00004141"/>
    </source>
</evidence>
<feature type="domain" description="Major facilitator superfamily (MFS) profile" evidence="5">
    <location>
        <begin position="55"/>
        <end position="442"/>
    </location>
</feature>
<feature type="transmembrane region" description="Helical" evidence="4">
    <location>
        <begin position="253"/>
        <end position="270"/>
    </location>
</feature>
<evidence type="ECO:0000256" key="2">
    <source>
        <dbReference type="ARBA" id="ARBA00006727"/>
    </source>
</evidence>
<sequence length="443" mass="48063">MGELTDGKIDLVSVPPCSSSSGDDIETKESQSANNKLESFDNEELSYDRGWKAWSQVIAAFFVFFNTWGLVIAYGTFQTYYEQELLADESPSTISWIGSIQSFLLLFISAITGPLFDAGYSRQMMLVGWFLYSFGLMTTSISTELWHIMLSQAICIGLGCGTIFITCVAIIPQYFKRRRALANGIAAMGTGFGGVLYPIMFRQLQLKIGFPWATRVLGFTACATGLISLSLLRVRFKPQERRALVQLSAFKEPVYSLFCIAQLIGFIGMYNVNVYIQPFAIESGVMSERLAFYLVAILNASSSFGRVLPNYIADFTGPLNIIIPMALASGVLGFGWIGIHSPAGAIVLVALYGFSAGGFVSVSPVVYMNITPDLRDFGTRLGMSFVMCSLGSLMGTPIGGAIIHRTGGYVGVAVLVGVCFFVSAGIMVVARILLTGPKLFARA</sequence>
<dbReference type="SUPFAM" id="SSF103473">
    <property type="entry name" value="MFS general substrate transporter"/>
    <property type="match status" value="1"/>
</dbReference>
<comment type="subcellular location">
    <subcellularLocation>
        <location evidence="1">Membrane</location>
        <topology evidence="1">Multi-pass membrane protein</topology>
    </subcellularLocation>
</comment>
<dbReference type="InterPro" id="IPR050327">
    <property type="entry name" value="Proton-linked_MCT"/>
</dbReference>
<feature type="transmembrane region" description="Helical" evidence="4">
    <location>
        <begin position="345"/>
        <end position="370"/>
    </location>
</feature>
<keyword evidence="4" id="KW-0472">Membrane</keyword>
<keyword evidence="4" id="KW-1133">Transmembrane helix</keyword>
<dbReference type="AlphaFoldDB" id="A0A2B7YBI0"/>
<feature type="transmembrane region" description="Helical" evidence="4">
    <location>
        <begin position="180"/>
        <end position="200"/>
    </location>
</feature>
<dbReference type="Proteomes" id="UP000223968">
    <property type="component" value="Unassembled WGS sequence"/>
</dbReference>
<gene>
    <name evidence="6" type="ORF">AJ79_00404</name>
</gene>